<dbReference type="Proteomes" id="UP000266673">
    <property type="component" value="Unassembled WGS sequence"/>
</dbReference>
<accession>A0A397VZ01</accession>
<organism evidence="2 3">
    <name type="scientific">Gigaspora rosea</name>
    <dbReference type="NCBI Taxonomy" id="44941"/>
    <lineage>
        <taxon>Eukaryota</taxon>
        <taxon>Fungi</taxon>
        <taxon>Fungi incertae sedis</taxon>
        <taxon>Mucoromycota</taxon>
        <taxon>Glomeromycotina</taxon>
        <taxon>Glomeromycetes</taxon>
        <taxon>Diversisporales</taxon>
        <taxon>Gigasporaceae</taxon>
        <taxon>Gigaspora</taxon>
    </lineage>
</organism>
<dbReference type="AlphaFoldDB" id="A0A397VZ01"/>
<feature type="transmembrane region" description="Helical" evidence="1">
    <location>
        <begin position="39"/>
        <end position="60"/>
    </location>
</feature>
<keyword evidence="1" id="KW-0472">Membrane</keyword>
<keyword evidence="1" id="KW-0812">Transmembrane</keyword>
<dbReference type="EMBL" id="QKWP01000112">
    <property type="protein sequence ID" value="RIB27052.1"/>
    <property type="molecule type" value="Genomic_DNA"/>
</dbReference>
<comment type="caution">
    <text evidence="2">The sequence shown here is derived from an EMBL/GenBank/DDBJ whole genome shotgun (WGS) entry which is preliminary data.</text>
</comment>
<name>A0A397VZ01_9GLOM</name>
<protein>
    <submittedName>
        <fullName evidence="2">Uncharacterized protein</fullName>
    </submittedName>
</protein>
<reference evidence="2 3" key="1">
    <citation type="submission" date="2018-06" db="EMBL/GenBank/DDBJ databases">
        <title>Comparative genomics reveals the genomic features of Rhizophagus irregularis, R. cerebriforme, R. diaphanum and Gigaspora rosea, and their symbiotic lifestyle signature.</title>
        <authorList>
            <person name="Morin E."/>
            <person name="San Clemente H."/>
            <person name="Chen E.C.H."/>
            <person name="De La Providencia I."/>
            <person name="Hainaut M."/>
            <person name="Kuo A."/>
            <person name="Kohler A."/>
            <person name="Murat C."/>
            <person name="Tang N."/>
            <person name="Roy S."/>
            <person name="Loubradou J."/>
            <person name="Henrissat B."/>
            <person name="Grigoriev I.V."/>
            <person name="Corradi N."/>
            <person name="Roux C."/>
            <person name="Martin F.M."/>
        </authorList>
    </citation>
    <scope>NUCLEOTIDE SEQUENCE [LARGE SCALE GENOMIC DNA]</scope>
    <source>
        <strain evidence="2 3">DAOM 194757</strain>
    </source>
</reference>
<feature type="transmembrane region" description="Helical" evidence="1">
    <location>
        <begin position="6"/>
        <end position="27"/>
    </location>
</feature>
<evidence type="ECO:0000313" key="2">
    <source>
        <dbReference type="EMBL" id="RIB27052.1"/>
    </source>
</evidence>
<keyword evidence="1" id="KW-1133">Transmembrane helix</keyword>
<gene>
    <name evidence="2" type="ORF">C2G38_2063202</name>
</gene>
<evidence type="ECO:0000313" key="3">
    <source>
        <dbReference type="Proteomes" id="UP000266673"/>
    </source>
</evidence>
<keyword evidence="3" id="KW-1185">Reference proteome</keyword>
<evidence type="ECO:0000256" key="1">
    <source>
        <dbReference type="SAM" id="Phobius"/>
    </source>
</evidence>
<sequence>MELLTWVFGLSVGSSSFFFFFFLLQFCKSNNFFNSNDKIVIINYIESIILSFVLLMIFLIKFDHNG</sequence>
<proteinExistence type="predicted"/>